<keyword evidence="2" id="KW-0472">Membrane</keyword>
<keyword evidence="2" id="KW-1133">Transmembrane helix</keyword>
<dbReference type="AlphaFoldDB" id="A0A9D0ZWH1"/>
<evidence type="ECO:0000313" key="4">
    <source>
        <dbReference type="Proteomes" id="UP000886886"/>
    </source>
</evidence>
<accession>A0A9D0ZWH1</accession>
<reference evidence="3" key="2">
    <citation type="journal article" date="2021" name="PeerJ">
        <title>Extensive microbial diversity within the chicken gut microbiome revealed by metagenomics and culture.</title>
        <authorList>
            <person name="Gilroy R."/>
            <person name="Ravi A."/>
            <person name="Getino M."/>
            <person name="Pursley I."/>
            <person name="Horton D.L."/>
            <person name="Alikhan N.F."/>
            <person name="Baker D."/>
            <person name="Gharbi K."/>
            <person name="Hall N."/>
            <person name="Watson M."/>
            <person name="Adriaenssens E.M."/>
            <person name="Foster-Nyarko E."/>
            <person name="Jarju S."/>
            <person name="Secka A."/>
            <person name="Antonio M."/>
            <person name="Oren A."/>
            <person name="Chaudhuri R.R."/>
            <person name="La Ragione R."/>
            <person name="Hildebrand F."/>
            <person name="Pallen M.J."/>
        </authorList>
    </citation>
    <scope>NUCLEOTIDE SEQUENCE</scope>
    <source>
        <strain evidence="3">ChiSjej3B21-11622</strain>
    </source>
</reference>
<protein>
    <submittedName>
        <fullName evidence="3">DUF1700 domain-containing protein</fullName>
    </submittedName>
</protein>
<feature type="region of interest" description="Disordered" evidence="1">
    <location>
        <begin position="66"/>
        <end position="86"/>
    </location>
</feature>
<evidence type="ECO:0000256" key="1">
    <source>
        <dbReference type="SAM" id="MobiDB-lite"/>
    </source>
</evidence>
<evidence type="ECO:0000313" key="3">
    <source>
        <dbReference type="EMBL" id="HIQ96120.1"/>
    </source>
</evidence>
<comment type="caution">
    <text evidence="3">The sequence shown here is derived from an EMBL/GenBank/DDBJ whole genome shotgun (WGS) entry which is preliminary data.</text>
</comment>
<feature type="transmembrane region" description="Helical" evidence="2">
    <location>
        <begin position="126"/>
        <end position="144"/>
    </location>
</feature>
<evidence type="ECO:0000256" key="2">
    <source>
        <dbReference type="SAM" id="Phobius"/>
    </source>
</evidence>
<organism evidence="3 4">
    <name type="scientific">Candidatus Limivivens merdigallinarum</name>
    <dbReference type="NCBI Taxonomy" id="2840859"/>
    <lineage>
        <taxon>Bacteria</taxon>
        <taxon>Bacillati</taxon>
        <taxon>Bacillota</taxon>
        <taxon>Clostridia</taxon>
        <taxon>Lachnospirales</taxon>
        <taxon>Lachnospiraceae</taxon>
        <taxon>Lachnospiraceae incertae sedis</taxon>
        <taxon>Candidatus Limivivens</taxon>
    </lineage>
</organism>
<name>A0A9D0ZWH1_9FIRM</name>
<sequence>MTKSEFLEALEMKLSGEVSQRVVNQNLSYYSEYIDNAVHQGKSEKEVLEELGSPFLIARTIIEVNGSGSSGEKPFQSYEEKQREENSRDNRSFYKAHWNIRPGAAVAVAVIVLALILVLAFTVLRILLPILLPVILILFVISLFKNRK</sequence>
<gene>
    <name evidence="3" type="ORF">IAB26_06125</name>
</gene>
<reference evidence="3" key="1">
    <citation type="submission" date="2020-10" db="EMBL/GenBank/DDBJ databases">
        <authorList>
            <person name="Gilroy R."/>
        </authorList>
    </citation>
    <scope>NUCLEOTIDE SEQUENCE</scope>
    <source>
        <strain evidence="3">ChiSjej3B21-11622</strain>
    </source>
</reference>
<keyword evidence="2" id="KW-0812">Transmembrane</keyword>
<dbReference type="Proteomes" id="UP000886886">
    <property type="component" value="Unassembled WGS sequence"/>
</dbReference>
<dbReference type="Pfam" id="PF22564">
    <property type="entry name" value="HAAS"/>
    <property type="match status" value="1"/>
</dbReference>
<dbReference type="EMBL" id="DVFT01000092">
    <property type="protein sequence ID" value="HIQ96120.1"/>
    <property type="molecule type" value="Genomic_DNA"/>
</dbReference>
<feature type="transmembrane region" description="Helical" evidence="2">
    <location>
        <begin position="98"/>
        <end position="120"/>
    </location>
</feature>
<proteinExistence type="predicted"/>